<dbReference type="PANTHER" id="PTHR10426:SF68">
    <property type="entry name" value="OS07G0614000 PROTEIN"/>
    <property type="match status" value="1"/>
</dbReference>
<dbReference type="PANTHER" id="PTHR10426">
    <property type="entry name" value="STRICTOSIDINE SYNTHASE-RELATED"/>
    <property type="match status" value="1"/>
</dbReference>
<name>A0AAD4XIT5_9MAGN</name>
<evidence type="ECO:0000313" key="1">
    <source>
        <dbReference type="EMBL" id="KAI3914343.1"/>
    </source>
</evidence>
<comment type="caution">
    <text evidence="1">The sequence shown here is derived from an EMBL/GenBank/DDBJ whole genome shotgun (WGS) entry which is preliminary data.</text>
</comment>
<organism evidence="1 2">
    <name type="scientific">Papaver atlanticum</name>
    <dbReference type="NCBI Taxonomy" id="357466"/>
    <lineage>
        <taxon>Eukaryota</taxon>
        <taxon>Viridiplantae</taxon>
        <taxon>Streptophyta</taxon>
        <taxon>Embryophyta</taxon>
        <taxon>Tracheophyta</taxon>
        <taxon>Spermatophyta</taxon>
        <taxon>Magnoliopsida</taxon>
        <taxon>Ranunculales</taxon>
        <taxon>Papaveraceae</taxon>
        <taxon>Papaveroideae</taxon>
        <taxon>Papaver</taxon>
    </lineage>
</organism>
<proteinExistence type="predicted"/>
<protein>
    <submittedName>
        <fullName evidence="1">Uncharacterized protein</fullName>
    </submittedName>
</protein>
<gene>
    <name evidence="1" type="ORF">MKW98_014950</name>
</gene>
<dbReference type="Gene3D" id="2.120.10.30">
    <property type="entry name" value="TolB, C-terminal domain"/>
    <property type="match status" value="1"/>
</dbReference>
<reference evidence="1" key="1">
    <citation type="submission" date="2022-04" db="EMBL/GenBank/DDBJ databases">
        <title>A functionally conserved STORR gene fusion in Papaver species that diverged 16.8 million years ago.</title>
        <authorList>
            <person name="Catania T."/>
        </authorList>
    </citation>
    <scope>NUCLEOTIDE SEQUENCE</scope>
    <source>
        <strain evidence="1">S-188037</strain>
    </source>
</reference>
<sequence length="101" mass="11179">MDRNSESRFRCLKYWLEGGNKGKLEVFIDNLPGGPDNINLAPDGSFCIALLPIAPKGLELIHKWPILKYIAGQFPKLPDSLRDGKRSMVVNVAADGEKIIS</sequence>
<dbReference type="AlphaFoldDB" id="A0AAD4XIT5"/>
<dbReference type="InterPro" id="IPR011042">
    <property type="entry name" value="6-blade_b-propeller_TolB-like"/>
</dbReference>
<dbReference type="GO" id="GO:0012505">
    <property type="term" value="C:endomembrane system"/>
    <property type="evidence" value="ECO:0007669"/>
    <property type="project" value="TreeGrafter"/>
</dbReference>
<accession>A0AAD4XIT5</accession>
<dbReference type="GO" id="GO:0016787">
    <property type="term" value="F:hydrolase activity"/>
    <property type="evidence" value="ECO:0007669"/>
    <property type="project" value="TreeGrafter"/>
</dbReference>
<dbReference type="Proteomes" id="UP001202328">
    <property type="component" value="Unassembled WGS sequence"/>
</dbReference>
<keyword evidence="2" id="KW-1185">Reference proteome</keyword>
<evidence type="ECO:0000313" key="2">
    <source>
        <dbReference type="Proteomes" id="UP001202328"/>
    </source>
</evidence>
<dbReference type="EMBL" id="JAJJMB010009331">
    <property type="protein sequence ID" value="KAI3914343.1"/>
    <property type="molecule type" value="Genomic_DNA"/>
</dbReference>